<feature type="transmembrane region" description="Helical" evidence="2">
    <location>
        <begin position="129"/>
        <end position="151"/>
    </location>
</feature>
<feature type="transmembrane region" description="Helical" evidence="2">
    <location>
        <begin position="495"/>
        <end position="517"/>
    </location>
</feature>
<keyword evidence="2" id="KW-1133">Transmembrane helix</keyword>
<feature type="compositionally biased region" description="Polar residues" evidence="1">
    <location>
        <begin position="1"/>
        <end position="20"/>
    </location>
</feature>
<dbReference type="Gene3D" id="1.20.1250.20">
    <property type="entry name" value="MFS general substrate transporter like domains"/>
    <property type="match status" value="2"/>
</dbReference>
<feature type="transmembrane region" description="Helical" evidence="2">
    <location>
        <begin position="465"/>
        <end position="483"/>
    </location>
</feature>
<dbReference type="PANTHER" id="PTHR11360:SF284">
    <property type="entry name" value="EG:103B4.3 PROTEIN-RELATED"/>
    <property type="match status" value="1"/>
</dbReference>
<evidence type="ECO:0000313" key="4">
    <source>
        <dbReference type="Proteomes" id="UP001154329"/>
    </source>
</evidence>
<dbReference type="InterPro" id="IPR050327">
    <property type="entry name" value="Proton-linked_MCT"/>
</dbReference>
<dbReference type="AlphaFoldDB" id="A0A9P0JAJ7"/>
<feature type="transmembrane region" description="Helical" evidence="2">
    <location>
        <begin position="561"/>
        <end position="580"/>
    </location>
</feature>
<keyword evidence="2" id="KW-0812">Transmembrane</keyword>
<organism evidence="3 4">
    <name type="scientific">Aphis gossypii</name>
    <name type="common">Cotton aphid</name>
    <dbReference type="NCBI Taxonomy" id="80765"/>
    <lineage>
        <taxon>Eukaryota</taxon>
        <taxon>Metazoa</taxon>
        <taxon>Ecdysozoa</taxon>
        <taxon>Arthropoda</taxon>
        <taxon>Hexapoda</taxon>
        <taxon>Insecta</taxon>
        <taxon>Pterygota</taxon>
        <taxon>Neoptera</taxon>
        <taxon>Paraneoptera</taxon>
        <taxon>Hemiptera</taxon>
        <taxon>Sternorrhyncha</taxon>
        <taxon>Aphidomorpha</taxon>
        <taxon>Aphidoidea</taxon>
        <taxon>Aphididae</taxon>
        <taxon>Aphidini</taxon>
        <taxon>Aphis</taxon>
        <taxon>Aphis</taxon>
    </lineage>
</organism>
<sequence>MSSLPGKNRNTAKPTRSTPSVDEPFVEFDSSEFDQTPPRQFTDAYMFVVLCPPDGGPWAIFTCMLGFMALLICDGICLSFILLDGRVGMVENLPPGTRTFEHLAMIYLVRYLTEPFSCAYINLHGFRSCLLIGSILSITWLTVLCFIENTFTYDHYYLAIIGGIGMGMIKTSFFVLLSSLFVIKRHTAHLSLHLGSFTGMLIIPPITEFKLLQTADLKTALYLNLGIMCFTLVFWLFVSTPVTLKLDIDDNESITDSTSPPRSRTETTAWKIENLHNMYKTLTVQDTIGNRKLFTCMFLASMPIIVNEKPLKCAVRNLNYSNWIYEEYRNRRLCVRNITNMFKNRLIGSRPMYRDDILYDGNISLLLMRCNVKCTKKNIIEYNEYLMAMTRIYTMADVNEERSKSLSLKCPLAISRALKCMFNMTIWSNEQFLLLVVSEALIHAACLVPFMFIKGPVGKKTSAESVITLIAGCFGLLYGRGLGHVLHGRSPEPVPLYHVGLALIANGLSLLLCSTTTNDITNLLPYFGFFGITFGYYKSIQNVALYTAFPVKKFNNVCGQISLVRGVSSYVGILIAVHIMQPGNDGKPVESCEGIYVYAGILMMVGSVCVTVLQQSANTINLKPPHFKVSAPRL</sequence>
<gene>
    <name evidence="3" type="ORF">APHIGO_LOCUS9402</name>
</gene>
<dbReference type="SUPFAM" id="SSF103473">
    <property type="entry name" value="MFS general substrate transporter"/>
    <property type="match status" value="1"/>
</dbReference>
<name>A0A9P0JAJ7_APHGO</name>
<protein>
    <submittedName>
        <fullName evidence="3">Uncharacterized protein</fullName>
    </submittedName>
</protein>
<keyword evidence="2" id="KW-0472">Membrane</keyword>
<feature type="transmembrane region" description="Helical" evidence="2">
    <location>
        <begin position="523"/>
        <end position="540"/>
    </location>
</feature>
<dbReference type="EMBL" id="OU899036">
    <property type="protein sequence ID" value="CAH1733011.1"/>
    <property type="molecule type" value="Genomic_DNA"/>
</dbReference>
<feature type="transmembrane region" description="Helical" evidence="2">
    <location>
        <begin position="157"/>
        <end position="183"/>
    </location>
</feature>
<dbReference type="Pfam" id="PF07690">
    <property type="entry name" value="MFS_1"/>
    <property type="match status" value="1"/>
</dbReference>
<dbReference type="PANTHER" id="PTHR11360">
    <property type="entry name" value="MONOCARBOXYLATE TRANSPORTER"/>
    <property type="match status" value="1"/>
</dbReference>
<reference evidence="3" key="1">
    <citation type="submission" date="2022-02" db="EMBL/GenBank/DDBJ databases">
        <authorList>
            <person name="King R."/>
        </authorList>
    </citation>
    <scope>NUCLEOTIDE SEQUENCE</scope>
</reference>
<keyword evidence="4" id="KW-1185">Reference proteome</keyword>
<evidence type="ECO:0000256" key="1">
    <source>
        <dbReference type="SAM" id="MobiDB-lite"/>
    </source>
</evidence>
<feature type="region of interest" description="Disordered" evidence="1">
    <location>
        <begin position="1"/>
        <end position="24"/>
    </location>
</feature>
<evidence type="ECO:0000313" key="3">
    <source>
        <dbReference type="EMBL" id="CAH1733011.1"/>
    </source>
</evidence>
<feature type="transmembrane region" description="Helical" evidence="2">
    <location>
        <begin position="58"/>
        <end position="83"/>
    </location>
</feature>
<evidence type="ECO:0000256" key="2">
    <source>
        <dbReference type="SAM" id="Phobius"/>
    </source>
</evidence>
<feature type="transmembrane region" description="Helical" evidence="2">
    <location>
        <begin position="432"/>
        <end position="453"/>
    </location>
</feature>
<feature type="transmembrane region" description="Helical" evidence="2">
    <location>
        <begin position="219"/>
        <end position="238"/>
    </location>
</feature>
<accession>A0A9P0JAJ7</accession>
<dbReference type="GO" id="GO:0022857">
    <property type="term" value="F:transmembrane transporter activity"/>
    <property type="evidence" value="ECO:0007669"/>
    <property type="project" value="InterPro"/>
</dbReference>
<reference evidence="3" key="2">
    <citation type="submission" date="2022-10" db="EMBL/GenBank/DDBJ databases">
        <authorList>
            <consortium name="ENA_rothamsted_submissions"/>
            <consortium name="culmorum"/>
            <person name="King R."/>
        </authorList>
    </citation>
    <scope>NUCLEOTIDE SEQUENCE</scope>
</reference>
<dbReference type="InterPro" id="IPR011701">
    <property type="entry name" value="MFS"/>
</dbReference>
<feature type="transmembrane region" description="Helical" evidence="2">
    <location>
        <begin position="190"/>
        <end position="207"/>
    </location>
</feature>
<dbReference type="InterPro" id="IPR036259">
    <property type="entry name" value="MFS_trans_sf"/>
</dbReference>
<dbReference type="Proteomes" id="UP001154329">
    <property type="component" value="Chromosome 3"/>
</dbReference>
<proteinExistence type="predicted"/>
<feature type="transmembrane region" description="Helical" evidence="2">
    <location>
        <begin position="595"/>
        <end position="613"/>
    </location>
</feature>